<evidence type="ECO:0000313" key="2">
    <source>
        <dbReference type="Proteomes" id="UP000006426"/>
    </source>
</evidence>
<name>A0AAD0LWW6_PSEAV</name>
<protein>
    <submittedName>
        <fullName evidence="1">Uncharacterized protein</fullName>
    </submittedName>
</protein>
<organism evidence="1 2">
    <name type="scientific">Pseudomonas amygdali pv. lachrymans str. M301315</name>
    <dbReference type="NCBI Taxonomy" id="629260"/>
    <lineage>
        <taxon>Bacteria</taxon>
        <taxon>Pseudomonadati</taxon>
        <taxon>Pseudomonadota</taxon>
        <taxon>Gammaproteobacteria</taxon>
        <taxon>Pseudomonadales</taxon>
        <taxon>Pseudomonadaceae</taxon>
        <taxon>Pseudomonas</taxon>
        <taxon>Pseudomonas amygdali</taxon>
    </lineage>
</organism>
<sequence length="106" mass="12275">MRKPSIKPTVIDEAYMEQFDNEQLTYMAWANTDLAQEILFDDESCADCMHEAKFEVAHASMALRVLVRRLSGMDAQIIQKQLLLRQLEPSVTNKTQRTMPAWETLQ</sequence>
<dbReference type="AlphaFoldDB" id="A0AAD0LWW6"/>
<evidence type="ECO:0000313" key="1">
    <source>
        <dbReference type="EMBL" id="AXH55473.1"/>
    </source>
</evidence>
<gene>
    <name evidence="1" type="ORF">PLA107_009220</name>
</gene>
<accession>A0AAD0LWW6</accession>
<reference evidence="1 2" key="1">
    <citation type="journal article" date="2011" name="PLoS Pathog.">
        <title>Dynamic evolution of pathogenicity revealed by sequencing and comparative genomics of 19 Pseudomonas syringae isolates.</title>
        <authorList>
            <person name="Baltrus D.A."/>
            <person name="Nishimura M.T."/>
            <person name="Romanchuk A."/>
            <person name="Chang J.H."/>
            <person name="Mukhtar M.S."/>
            <person name="Cherkis K."/>
            <person name="Roach J."/>
            <person name="Grant S.R."/>
            <person name="Jones C.D."/>
            <person name="Dangl J.L."/>
        </authorList>
    </citation>
    <scope>NUCLEOTIDE SEQUENCE [LARGE SCALE GENOMIC DNA]</scope>
    <source>
        <strain evidence="1 2">M301315</strain>
    </source>
</reference>
<dbReference type="Proteomes" id="UP000006426">
    <property type="component" value="Chromosome"/>
</dbReference>
<proteinExistence type="predicted"/>
<dbReference type="EMBL" id="CP031225">
    <property type="protein sequence ID" value="AXH55473.1"/>
    <property type="molecule type" value="Genomic_DNA"/>
</dbReference>
<dbReference type="RefSeq" id="WP_005747105.1">
    <property type="nucleotide sequence ID" value="NZ_CP031225.1"/>
</dbReference>